<name>F0QZ19_PHOSB</name>
<dbReference type="CDD" id="cd13120">
    <property type="entry name" value="BF2867_like_N"/>
    <property type="match status" value="1"/>
</dbReference>
<dbReference type="RefSeq" id="WP_013617479.1">
    <property type="nucleotide sequence ID" value="NC_015164.1"/>
</dbReference>
<feature type="chain" id="PRO_5003255408" description="Lipoprotein" evidence="1">
    <location>
        <begin position="22"/>
        <end position="383"/>
    </location>
</feature>
<dbReference type="AlphaFoldDB" id="F0QZ19"/>
<proteinExistence type="predicted"/>
<dbReference type="STRING" id="667015.Bacsa_1476"/>
<organism evidence="2 3">
    <name type="scientific">Phocaeicola salanitronis (strain DSM 18170 / JCM 13657 / CCUG 60908 / BL78)</name>
    <name type="common">Bacteroides salanitronis</name>
    <dbReference type="NCBI Taxonomy" id="667015"/>
    <lineage>
        <taxon>Bacteria</taxon>
        <taxon>Pseudomonadati</taxon>
        <taxon>Bacteroidota</taxon>
        <taxon>Bacteroidia</taxon>
        <taxon>Bacteroidales</taxon>
        <taxon>Bacteroidaceae</taxon>
        <taxon>Phocaeicola</taxon>
    </lineage>
</organism>
<dbReference type="EMBL" id="CP002530">
    <property type="protein sequence ID" value="ADY36048.1"/>
    <property type="molecule type" value="Genomic_DNA"/>
</dbReference>
<sequence length="383" mass="43808">MKQKYILPICLLLAACSSEEAVNNLPDPQPTDTAVSFSANIHSAMSRSGDDTELDIDDYRHQHFIKDKSRIRIVNTVNYSVPGFNTPGEYEEYVYKGEGDENENTDPYPNFAPYIEEDPTNEGFDWNEITPTANHFIFEAVCYPLGYEPFDKVQEDQSTIDNLWKSDLLLAYHWQDLDERYKIVELHFRHAFAMIKVEADLPISMMPQDAGGFPRNAVTSVRLVKIQRGYEVDYTSAVDNNRLRPVQATGEEESIEMYQIEGPDENNPNTQSYTYCGILPAQGIESSEDGRPKELVEFTILTYPGEPIEGTDQWKEPVEKTYYYVPQDNFSLVQEHITTLKLTYNHEVPEIIQVGASIEEWGNWYTGIVLEPETETTPAEPQP</sequence>
<dbReference type="PROSITE" id="PS51257">
    <property type="entry name" value="PROKAR_LIPOPROTEIN"/>
    <property type="match status" value="1"/>
</dbReference>
<evidence type="ECO:0000313" key="2">
    <source>
        <dbReference type="EMBL" id="ADY36048.1"/>
    </source>
</evidence>
<evidence type="ECO:0000256" key="1">
    <source>
        <dbReference type="SAM" id="SignalP"/>
    </source>
</evidence>
<dbReference type="KEGG" id="bsa:Bacsa_1476"/>
<keyword evidence="3" id="KW-1185">Reference proteome</keyword>
<gene>
    <name evidence="2" type="ordered locus">Bacsa_1476</name>
</gene>
<reference evidence="2 3" key="1">
    <citation type="journal article" date="2011" name="Stand. Genomic Sci.">
        <title>Complete genome sequence of Bacteroides salanitronis type strain (BL78).</title>
        <authorList>
            <person name="Gronow S."/>
            <person name="Held B."/>
            <person name="Lucas S."/>
            <person name="Lapidus A."/>
            <person name="Del Rio T.G."/>
            <person name="Nolan M."/>
            <person name="Tice H."/>
            <person name="Deshpande S."/>
            <person name="Cheng J.F."/>
            <person name="Pitluck S."/>
            <person name="Liolios K."/>
            <person name="Pagani I."/>
            <person name="Ivanova N."/>
            <person name="Mavromatis K."/>
            <person name="Pati A."/>
            <person name="Tapia R."/>
            <person name="Han C."/>
            <person name="Goodwin L."/>
            <person name="Chen A."/>
            <person name="Palaniappan K."/>
            <person name="Land M."/>
            <person name="Hauser L."/>
            <person name="Chang Y.J."/>
            <person name="Jeffries C.D."/>
            <person name="Brambilla E.M."/>
            <person name="Rohde M."/>
            <person name="Goker M."/>
            <person name="Detter J.C."/>
            <person name="Woyke T."/>
            <person name="Bristow J."/>
            <person name="Markowitz V."/>
            <person name="Hugenholtz P."/>
            <person name="Kyrpides N.C."/>
            <person name="Klenk H.P."/>
            <person name="Eisen J.A."/>
        </authorList>
    </citation>
    <scope>NUCLEOTIDE SEQUENCE [LARGE SCALE GENOMIC DNA]</scope>
    <source>
        <strain evidence="2 3">DSM 18170</strain>
    </source>
</reference>
<evidence type="ECO:0000313" key="3">
    <source>
        <dbReference type="Proteomes" id="UP000007486"/>
    </source>
</evidence>
<dbReference type="Proteomes" id="UP000007486">
    <property type="component" value="Chromosome"/>
</dbReference>
<evidence type="ECO:0008006" key="4">
    <source>
        <dbReference type="Google" id="ProtNLM"/>
    </source>
</evidence>
<keyword evidence="1" id="KW-0732">Signal</keyword>
<protein>
    <recommendedName>
        <fullName evidence="4">Lipoprotein</fullName>
    </recommendedName>
</protein>
<accession>F0QZ19</accession>
<dbReference type="eggNOG" id="ENOG502ZN3V">
    <property type="taxonomic scope" value="Bacteria"/>
</dbReference>
<dbReference type="OrthoDB" id="1050536at2"/>
<dbReference type="HOGENOM" id="CLU_731253_0_0_10"/>
<feature type="signal peptide" evidence="1">
    <location>
        <begin position="1"/>
        <end position="21"/>
    </location>
</feature>